<name>A0A7W7H396_9ACTN</name>
<accession>A0A7W7H396</accession>
<evidence type="ECO:0000259" key="1">
    <source>
        <dbReference type="Pfam" id="PF14024"/>
    </source>
</evidence>
<keyword evidence="3" id="KW-1185">Reference proteome</keyword>
<dbReference type="EMBL" id="JACHNB010000001">
    <property type="protein sequence ID" value="MBB4743203.1"/>
    <property type="molecule type" value="Genomic_DNA"/>
</dbReference>
<reference evidence="2 3" key="1">
    <citation type="submission" date="2020-08" db="EMBL/GenBank/DDBJ databases">
        <title>Sequencing the genomes of 1000 actinobacteria strains.</title>
        <authorList>
            <person name="Klenk H.-P."/>
        </authorList>
    </citation>
    <scope>NUCLEOTIDE SEQUENCE [LARGE SCALE GENOMIC DNA]</scope>
    <source>
        <strain evidence="2 3">DSM 45809</strain>
    </source>
</reference>
<dbReference type="RefSeq" id="WP_239177811.1">
    <property type="nucleotide sequence ID" value="NZ_BAABFG010000005.1"/>
</dbReference>
<protein>
    <recommendedName>
        <fullName evidence="1">DUF4240 domain-containing protein</fullName>
    </recommendedName>
</protein>
<organism evidence="2 3">
    <name type="scientific">Actinoplanes octamycinicus</name>
    <dbReference type="NCBI Taxonomy" id="135948"/>
    <lineage>
        <taxon>Bacteria</taxon>
        <taxon>Bacillati</taxon>
        <taxon>Actinomycetota</taxon>
        <taxon>Actinomycetes</taxon>
        <taxon>Micromonosporales</taxon>
        <taxon>Micromonosporaceae</taxon>
        <taxon>Actinoplanes</taxon>
    </lineage>
</organism>
<dbReference type="AlphaFoldDB" id="A0A7W7H396"/>
<sequence>MPTAAEEARFWELVESAWAGCGSEAARLRRALAERDPGGEGEEAFALEGWMEQFMARLGELCEGLSSAELTDLDRVVERKLFDIDREEIHEYTDGSDDGFLYCRGFIVAAGRQFYEAVRANPAMAVMDAEWEEMCYFFAHLHDKRFGGFPETGSGISRESGRNPEGW</sequence>
<feature type="domain" description="DUF4240" evidence="1">
    <location>
        <begin position="52"/>
        <end position="127"/>
    </location>
</feature>
<dbReference type="Proteomes" id="UP000546162">
    <property type="component" value="Unassembled WGS sequence"/>
</dbReference>
<evidence type="ECO:0000313" key="3">
    <source>
        <dbReference type="Proteomes" id="UP000546162"/>
    </source>
</evidence>
<dbReference type="Pfam" id="PF14024">
    <property type="entry name" value="DUF4240"/>
    <property type="match status" value="1"/>
</dbReference>
<gene>
    <name evidence="2" type="ORF">BJY16_006662</name>
</gene>
<proteinExistence type="predicted"/>
<evidence type="ECO:0000313" key="2">
    <source>
        <dbReference type="EMBL" id="MBB4743203.1"/>
    </source>
</evidence>
<dbReference type="InterPro" id="IPR025334">
    <property type="entry name" value="DUF4240"/>
</dbReference>
<comment type="caution">
    <text evidence="2">The sequence shown here is derived from an EMBL/GenBank/DDBJ whole genome shotgun (WGS) entry which is preliminary data.</text>
</comment>